<dbReference type="FunFam" id="3.40.50.1820:FF:000015">
    <property type="entry name" value="Sn1-specific diacylglycerol lipase alpha"/>
    <property type="match status" value="1"/>
</dbReference>
<evidence type="ECO:0000256" key="19">
    <source>
        <dbReference type="ARBA" id="ARBA00023273"/>
    </source>
</evidence>
<evidence type="ECO:0000256" key="31">
    <source>
        <dbReference type="ARBA" id="ARBA00081678"/>
    </source>
</evidence>
<evidence type="ECO:0000256" key="3">
    <source>
        <dbReference type="ARBA" id="ARBA00004520"/>
    </source>
</evidence>
<evidence type="ECO:0000256" key="11">
    <source>
        <dbReference type="ARBA" id="ARBA00022837"/>
    </source>
</evidence>
<proteinExistence type="inferred from homology"/>
<dbReference type="GO" id="GO:0098921">
    <property type="term" value="P:retrograde trans-synaptic signaling by endocannabinoid"/>
    <property type="evidence" value="ECO:0007669"/>
    <property type="project" value="UniProtKB-ARBA"/>
</dbReference>
<keyword evidence="14" id="KW-0770">Synapse</keyword>
<dbReference type="EMBL" id="KK506016">
    <property type="protein sequence ID" value="KFP61362.1"/>
    <property type="molecule type" value="Genomic_DNA"/>
</dbReference>
<evidence type="ECO:0000256" key="7">
    <source>
        <dbReference type="ARBA" id="ARBA00022692"/>
    </source>
</evidence>
<dbReference type="Pfam" id="PF01764">
    <property type="entry name" value="Lipase_3"/>
    <property type="match status" value="1"/>
</dbReference>
<evidence type="ECO:0000256" key="33">
    <source>
        <dbReference type="SAM" id="MobiDB-lite"/>
    </source>
</evidence>
<feature type="transmembrane region" description="Helical" evidence="34">
    <location>
        <begin position="299"/>
        <end position="317"/>
    </location>
</feature>
<keyword evidence="7 34" id="KW-0812">Transmembrane</keyword>
<evidence type="ECO:0000256" key="28">
    <source>
        <dbReference type="ARBA" id="ARBA00052463"/>
    </source>
</evidence>
<evidence type="ECO:0000256" key="23">
    <source>
        <dbReference type="ARBA" id="ARBA00048382"/>
    </source>
</evidence>
<dbReference type="Gene3D" id="3.40.50.1820">
    <property type="entry name" value="alpha/beta hydrolase"/>
    <property type="match status" value="1"/>
</dbReference>
<keyword evidence="15" id="KW-0443">Lipid metabolism</keyword>
<dbReference type="GO" id="GO:0046872">
    <property type="term" value="F:metal ion binding"/>
    <property type="evidence" value="ECO:0007669"/>
    <property type="project" value="UniProtKB-KW"/>
</dbReference>
<dbReference type="SUPFAM" id="SSF53474">
    <property type="entry name" value="alpha/beta-Hydrolases"/>
    <property type="match status" value="1"/>
</dbReference>
<dbReference type="GO" id="GO:0098839">
    <property type="term" value="C:postsynaptic density membrane"/>
    <property type="evidence" value="ECO:0007669"/>
    <property type="project" value="UniProtKB-SubCell"/>
</dbReference>
<keyword evidence="6" id="KW-0597">Phosphoprotein</keyword>
<sequence>TSSDPLAMPGIVVFRRRWSVGSDDLVLPAVFLFLLHTTWFVILSVVLFGLVYNPNETCSLNLVDHGRGYLGILLSCMIAEVAIIWLSMRGSILYTEPRDSMQYVLYVRLAILVIEFVYAIVGIVWLTQYYTSCNDITAKSVTLGMVVCNWVVILSVCITVLCVFDPTGRTFVKLRATKRRQRNLRTYNLRHRLEEGQASSWTRRLKVFLCCTRTKDSQSDAYSEIAYLFAEFFRDLDIVPSDIIAGLVLLRQRQRAKRNAVLDEANNDILAFLSGMPVTRNTKYLDLKNAQEMQRYKEVCYYMLFALAAYGWPIYLMRKPTCGLCRLARSCSCCCLCPSRPRYAPSVTIEEDNCCGCNAIAIRRHFLDENMTSVDIVYTSCHDAVYETPFYVAVDHDKKKVVISIRGTLSPKDALTDLTGDAERLPVEGHHGTWLGHKGMVLSAEYIKKKLEQEMVLSQAFGRDLGRGTKHYGLIVVGHSLGAGTAAILSFLLRPQYPSLKCFAYSPPGGLLSEDAMEYSKEFVTAVVLGKDLVPRQVEKIGLSQLEGFRRQLLDVLQRSNKPKWRIIVGATKCIPKSELPEETEENSVTSNRLWTHPSDLTIALSASTPLYPPGRIIHVVHNHPAEQCCCCEQEDPTYFAIWGDNKAFNEVIISPAMLHEHLPYVVMEGLNKVLENYNKGKTALLSAAKVMVSPTEVDLTPELIFQSQPLPSGPSVQIGTGAITADRRNSSTKSKSHSEISLEGFYETKPLSPVQKDPVELLLLDTKERLSVELQDRRAPLATMESLSDNESIYSFDSRRSSGFRSIRGSPSLHAVMEKDETHCFYIDPVIPEENPSLSSRTELLAADSLSKHSQETQPPDNVLNSGGTTPQRRCSEEGASSEGDRVSLAPREELSLQNGRLTDVPSPQVLEFAEFIDSLFNLDSKSSSFQDIYCMMVSDSSSDFAEMPKSVSDQEILLRAQYEPNLVPKPPRLFAGSTDPSSGISVSPSFPLSSSGELMDITPTGVSSQECLATDKIRTSTPSGHVTSPAKQDDLMISAL</sequence>
<evidence type="ECO:0000256" key="9">
    <source>
        <dbReference type="ARBA" id="ARBA00022753"/>
    </source>
</evidence>
<keyword evidence="37" id="KW-1185">Reference proteome</keyword>
<comment type="catalytic activity">
    <reaction evidence="24">
        <text>1-(9Z-octadecenoyl)-2-octadecanoyl-sn-glycerol + H2O = 2-octadecanoylglycerol + (9Z)-octadecenoate + H(+)</text>
        <dbReference type="Rhea" id="RHEA:38519"/>
        <dbReference type="ChEBI" id="CHEBI:15377"/>
        <dbReference type="ChEBI" id="CHEBI:15378"/>
        <dbReference type="ChEBI" id="CHEBI:30823"/>
        <dbReference type="ChEBI" id="CHEBI:75448"/>
        <dbReference type="ChEBI" id="CHEBI:75456"/>
    </reaction>
    <physiologicalReaction direction="left-to-right" evidence="24">
        <dbReference type="Rhea" id="RHEA:38520"/>
    </physiologicalReaction>
</comment>
<evidence type="ECO:0000256" key="12">
    <source>
        <dbReference type="ARBA" id="ARBA00022963"/>
    </source>
</evidence>
<evidence type="ECO:0000256" key="15">
    <source>
        <dbReference type="ARBA" id="ARBA00023098"/>
    </source>
</evidence>
<dbReference type="GO" id="GO:0019369">
    <property type="term" value="P:arachidonate metabolic process"/>
    <property type="evidence" value="ECO:0007669"/>
    <property type="project" value="TreeGrafter"/>
</dbReference>
<dbReference type="GO" id="GO:0047372">
    <property type="term" value="F:monoacylglycerol lipase activity"/>
    <property type="evidence" value="ECO:0007669"/>
    <property type="project" value="UniProtKB-ARBA"/>
</dbReference>
<gene>
    <name evidence="36" type="ORF">N322_05499</name>
</gene>
<evidence type="ECO:0000256" key="30">
    <source>
        <dbReference type="ARBA" id="ARBA00071957"/>
    </source>
</evidence>
<keyword evidence="5" id="KW-1003">Cell membrane</keyword>
<evidence type="ECO:0000256" key="27">
    <source>
        <dbReference type="ARBA" id="ARBA00052106"/>
    </source>
</evidence>
<comment type="catalytic activity">
    <reaction evidence="23">
        <text>1,2-di-(9Z-octadecenoyl)-sn-glycerol + H2O = 2-(9Z-octadecenoyl)-glycerol + (9Z)-octadecenoate + H(+)</text>
        <dbReference type="Rhea" id="RHEA:38511"/>
        <dbReference type="ChEBI" id="CHEBI:15377"/>
        <dbReference type="ChEBI" id="CHEBI:15378"/>
        <dbReference type="ChEBI" id="CHEBI:30823"/>
        <dbReference type="ChEBI" id="CHEBI:52333"/>
        <dbReference type="ChEBI" id="CHEBI:73990"/>
    </reaction>
    <physiologicalReaction direction="left-to-right" evidence="23">
        <dbReference type="Rhea" id="RHEA:38512"/>
    </physiologicalReaction>
</comment>
<feature type="region of interest" description="Disordered" evidence="33">
    <location>
        <begin position="850"/>
        <end position="900"/>
    </location>
</feature>
<accession>A0A091LSH1</accession>
<evidence type="ECO:0000256" key="26">
    <source>
        <dbReference type="ARBA" id="ARBA00050861"/>
    </source>
</evidence>
<comment type="catalytic activity">
    <reaction evidence="27">
        <text>1-octadecanoyl-2-(5Z,8Z,11Z,14Z-eicosatetraenoyl)-sn-glycerol + H2O = 2-(5Z,8Z,11Z,14Z-eicosatetraenoyl)-glycerol + octadecanoate + H(+)</text>
        <dbReference type="Rhea" id="RHEA:38507"/>
        <dbReference type="ChEBI" id="CHEBI:15377"/>
        <dbReference type="ChEBI" id="CHEBI:15378"/>
        <dbReference type="ChEBI" id="CHEBI:25629"/>
        <dbReference type="ChEBI" id="CHEBI:52392"/>
        <dbReference type="ChEBI" id="CHEBI:75728"/>
    </reaction>
    <physiologicalReaction direction="left-to-right" evidence="27">
        <dbReference type="Rhea" id="RHEA:38508"/>
    </physiologicalReaction>
</comment>
<reference evidence="36 37" key="1">
    <citation type="submission" date="2014-04" db="EMBL/GenBank/DDBJ databases">
        <title>Genome evolution of avian class.</title>
        <authorList>
            <person name="Zhang G."/>
            <person name="Li C."/>
        </authorList>
    </citation>
    <scope>NUCLEOTIDE SEQUENCE [LARGE SCALE GENOMIC DNA]</scope>
    <source>
        <strain evidence="36">BGI_N322</strain>
    </source>
</reference>
<evidence type="ECO:0000256" key="20">
    <source>
        <dbReference type="ARBA" id="ARBA00024531"/>
    </source>
</evidence>
<dbReference type="Proteomes" id="UP000054116">
    <property type="component" value="Unassembled WGS sequence"/>
</dbReference>
<evidence type="ECO:0000256" key="6">
    <source>
        <dbReference type="ARBA" id="ARBA00022553"/>
    </source>
</evidence>
<feature type="compositionally biased region" description="Polar residues" evidence="33">
    <location>
        <begin position="857"/>
        <end position="874"/>
    </location>
</feature>
<evidence type="ECO:0000256" key="24">
    <source>
        <dbReference type="ARBA" id="ARBA00050486"/>
    </source>
</evidence>
<comment type="catalytic activity">
    <reaction evidence="25">
        <text>1-(9Z-octadecenoyl)-2-(9Z,12Z-octadecadienoyl)-sn-glycerol + H2O = 2-(9Z,12Z-octadecadienoyl)-glycerol + (9Z)-octadecenoate + H(+)</text>
        <dbReference type="Rhea" id="RHEA:38523"/>
        <dbReference type="ChEBI" id="CHEBI:15377"/>
        <dbReference type="ChEBI" id="CHEBI:15378"/>
        <dbReference type="ChEBI" id="CHEBI:30823"/>
        <dbReference type="ChEBI" id="CHEBI:75450"/>
        <dbReference type="ChEBI" id="CHEBI:75457"/>
    </reaction>
    <physiologicalReaction direction="left-to-right" evidence="25">
        <dbReference type="Rhea" id="RHEA:38524"/>
    </physiologicalReaction>
</comment>
<feature type="domain" description="Fungal lipase-type" evidence="35">
    <location>
        <begin position="402"/>
        <end position="536"/>
    </location>
</feature>
<dbReference type="CDD" id="cd00519">
    <property type="entry name" value="Lipase_3"/>
    <property type="match status" value="1"/>
</dbReference>
<dbReference type="InterPro" id="IPR052214">
    <property type="entry name" value="DAG_Lipase-Related"/>
</dbReference>
<evidence type="ECO:0000256" key="17">
    <source>
        <dbReference type="ARBA" id="ARBA00023180"/>
    </source>
</evidence>
<keyword evidence="9" id="KW-0967">Endosome</keyword>
<evidence type="ECO:0000256" key="8">
    <source>
        <dbReference type="ARBA" id="ARBA00022723"/>
    </source>
</evidence>
<evidence type="ECO:0000256" key="1">
    <source>
        <dbReference type="ARBA" id="ARBA00001913"/>
    </source>
</evidence>
<dbReference type="GO" id="GO:0004465">
    <property type="term" value="F:lipoprotein lipase activity"/>
    <property type="evidence" value="ECO:0007669"/>
    <property type="project" value="TreeGrafter"/>
</dbReference>
<feature type="non-terminal residue" evidence="36">
    <location>
        <position position="1042"/>
    </location>
</feature>
<evidence type="ECO:0000256" key="10">
    <source>
        <dbReference type="ARBA" id="ARBA00022801"/>
    </source>
</evidence>
<keyword evidence="18" id="KW-0628">Postsynaptic cell membrane</keyword>
<feature type="transmembrane region" description="Helical" evidence="34">
    <location>
        <begin position="25"/>
        <end position="48"/>
    </location>
</feature>
<evidence type="ECO:0000256" key="2">
    <source>
        <dbReference type="ARBA" id="ARBA00004332"/>
    </source>
</evidence>
<dbReference type="GO" id="GO:0031901">
    <property type="term" value="C:early endosome membrane"/>
    <property type="evidence" value="ECO:0007669"/>
    <property type="project" value="UniProtKB-SubCell"/>
</dbReference>
<evidence type="ECO:0000256" key="13">
    <source>
        <dbReference type="ARBA" id="ARBA00022989"/>
    </source>
</evidence>
<keyword evidence="8" id="KW-0479">Metal-binding</keyword>
<name>A0A091LSH1_CARIC</name>
<dbReference type="AlphaFoldDB" id="A0A091LSH1"/>
<feature type="non-terminal residue" evidence="36">
    <location>
        <position position="1"/>
    </location>
</feature>
<feature type="compositionally biased region" description="Polar residues" evidence="33">
    <location>
        <begin position="1021"/>
        <end position="1032"/>
    </location>
</feature>
<dbReference type="PANTHER" id="PTHR45792">
    <property type="entry name" value="DIACYLGLYCEROL LIPASE HOMOLOG-RELATED"/>
    <property type="match status" value="1"/>
</dbReference>
<comment type="subcellular location">
    <subcellularLocation>
        <location evidence="2">Cell projection</location>
        <location evidence="2">Dendritic spine membrane</location>
        <topology evidence="2">Multi-pass membrane protein</topology>
    </subcellularLocation>
    <subcellularLocation>
        <location evidence="3">Early endosome membrane</location>
        <topology evidence="3">Multi-pass membrane protein</topology>
    </subcellularLocation>
    <subcellularLocation>
        <location evidence="22">Postsynaptic density membrane</location>
        <topology evidence="22">Multi-pass membrane protein</topology>
    </subcellularLocation>
</comment>
<feature type="compositionally biased region" description="Basic and acidic residues" evidence="33">
    <location>
        <begin position="884"/>
        <end position="896"/>
    </location>
</feature>
<organism evidence="36 37">
    <name type="scientific">Cariama cristata</name>
    <name type="common">Red-legged seriema</name>
    <dbReference type="NCBI Taxonomy" id="54380"/>
    <lineage>
        <taxon>Eukaryota</taxon>
        <taxon>Metazoa</taxon>
        <taxon>Chordata</taxon>
        <taxon>Craniata</taxon>
        <taxon>Vertebrata</taxon>
        <taxon>Euteleostomi</taxon>
        <taxon>Archelosauria</taxon>
        <taxon>Archosauria</taxon>
        <taxon>Dinosauria</taxon>
        <taxon>Saurischia</taxon>
        <taxon>Theropoda</taxon>
        <taxon>Coelurosauria</taxon>
        <taxon>Aves</taxon>
        <taxon>Neognathae</taxon>
        <taxon>Neoaves</taxon>
        <taxon>Telluraves</taxon>
        <taxon>Australaves</taxon>
        <taxon>Cariamiformes</taxon>
        <taxon>Cariamidae</taxon>
        <taxon>Cariama</taxon>
    </lineage>
</organism>
<feature type="region of interest" description="Disordered" evidence="33">
    <location>
        <begin position="1021"/>
        <end position="1042"/>
    </location>
</feature>
<dbReference type="GO" id="GO:0032591">
    <property type="term" value="C:dendritic spine membrane"/>
    <property type="evidence" value="ECO:0007669"/>
    <property type="project" value="UniProtKB-SubCell"/>
</dbReference>
<evidence type="ECO:0000256" key="25">
    <source>
        <dbReference type="ARBA" id="ARBA00050709"/>
    </source>
</evidence>
<dbReference type="PANTHER" id="PTHR45792:SF8">
    <property type="entry name" value="DIACYLGLYCEROL LIPASE-ALPHA"/>
    <property type="match status" value="1"/>
</dbReference>
<evidence type="ECO:0000256" key="34">
    <source>
        <dbReference type="SAM" id="Phobius"/>
    </source>
</evidence>
<comment type="similarity">
    <text evidence="4">Belongs to the AB hydrolase superfamily. Lipase family.</text>
</comment>
<evidence type="ECO:0000256" key="14">
    <source>
        <dbReference type="ARBA" id="ARBA00023018"/>
    </source>
</evidence>
<comment type="catalytic activity">
    <reaction evidence="28">
        <text>1-(9Z-octadecenoyl)-2-O-(5Z,8Z,11Z,14Z-eicosatetraenyl)-sn-glycerol + H2O = 2-O-(5Z,8Z,11Z,14Z)-eicosatetraenylglycerol + (9Z)-octadecenoate + H(+)</text>
        <dbReference type="Rhea" id="RHEA:38527"/>
        <dbReference type="ChEBI" id="CHEBI:15377"/>
        <dbReference type="ChEBI" id="CHEBI:15378"/>
        <dbReference type="ChEBI" id="CHEBI:30823"/>
        <dbReference type="ChEBI" id="CHEBI:75913"/>
        <dbReference type="ChEBI" id="CHEBI:75914"/>
    </reaction>
    <physiologicalReaction direction="left-to-right" evidence="28">
        <dbReference type="Rhea" id="RHEA:38528"/>
    </physiologicalReaction>
</comment>
<evidence type="ECO:0000256" key="18">
    <source>
        <dbReference type="ARBA" id="ARBA00023257"/>
    </source>
</evidence>
<keyword evidence="13 34" id="KW-1133">Transmembrane helix</keyword>
<evidence type="ECO:0000256" key="32">
    <source>
        <dbReference type="ARBA" id="ARBA00082132"/>
    </source>
</evidence>
<evidence type="ECO:0000256" key="5">
    <source>
        <dbReference type="ARBA" id="ARBA00022475"/>
    </source>
</evidence>
<dbReference type="EC" id="3.1.1.116" evidence="21"/>
<evidence type="ECO:0000256" key="16">
    <source>
        <dbReference type="ARBA" id="ARBA00023136"/>
    </source>
</evidence>
<evidence type="ECO:0000313" key="36">
    <source>
        <dbReference type="EMBL" id="KFP61362.1"/>
    </source>
</evidence>
<evidence type="ECO:0000256" key="29">
    <source>
        <dbReference type="ARBA" id="ARBA00063298"/>
    </source>
</evidence>
<keyword evidence="10" id="KW-0378">Hydrolase</keyword>
<dbReference type="InterPro" id="IPR002921">
    <property type="entry name" value="Fungal_lipase-type"/>
</dbReference>
<keyword evidence="17" id="KW-0325">Glycoprotein</keyword>
<dbReference type="InterPro" id="IPR029058">
    <property type="entry name" value="AB_hydrolase_fold"/>
</dbReference>
<keyword evidence="19" id="KW-0966">Cell projection</keyword>
<comment type="cofactor">
    <cofactor evidence="1">
        <name>Ca(2+)</name>
        <dbReference type="ChEBI" id="CHEBI:29108"/>
    </cofactor>
</comment>
<keyword evidence="16 34" id="KW-0472">Membrane</keyword>
<evidence type="ECO:0000256" key="4">
    <source>
        <dbReference type="ARBA" id="ARBA00010701"/>
    </source>
</evidence>
<dbReference type="GO" id="GO:0046340">
    <property type="term" value="P:diacylglycerol catabolic process"/>
    <property type="evidence" value="ECO:0007669"/>
    <property type="project" value="TreeGrafter"/>
</dbReference>
<protein>
    <recommendedName>
        <fullName evidence="30">Diacylglycerol lipase-alpha</fullName>
        <ecNumber evidence="21">3.1.1.116</ecNumber>
    </recommendedName>
    <alternativeName>
        <fullName evidence="32">Neural stem cell-derived dendrite regulator</fullName>
    </alternativeName>
    <alternativeName>
        <fullName evidence="31">Sn1-specific diacylglycerol lipase alpha</fullName>
    </alternativeName>
</protein>
<keyword evidence="12" id="KW-0442">Lipid degradation</keyword>
<keyword evidence="11" id="KW-0106">Calcium</keyword>
<feature type="transmembrane region" description="Helical" evidence="34">
    <location>
        <begin position="142"/>
        <end position="164"/>
    </location>
</feature>
<comment type="catalytic activity">
    <reaction evidence="20">
        <text>a 1,2-diacyl-sn-glycerol + H2O = a 2-acylglycerol + a fatty acid + H(+)</text>
        <dbReference type="Rhea" id="RHEA:33275"/>
        <dbReference type="ChEBI" id="CHEBI:15377"/>
        <dbReference type="ChEBI" id="CHEBI:15378"/>
        <dbReference type="ChEBI" id="CHEBI:17389"/>
        <dbReference type="ChEBI" id="CHEBI:17815"/>
        <dbReference type="ChEBI" id="CHEBI:28868"/>
        <dbReference type="EC" id="3.1.1.116"/>
    </reaction>
    <physiologicalReaction direction="left-to-right" evidence="20">
        <dbReference type="Rhea" id="RHEA:33276"/>
    </physiologicalReaction>
</comment>
<comment type="catalytic activity">
    <reaction evidence="26">
        <text>1-(9Z-octadecenoyl)-2-(5Z,8Z,11Z,14Z-eicosatetraenoyl)-sn-glycerol + H2O = 2-(5Z,8Z,11Z,14Z-eicosatetraenoyl)-glycerol + (9Z)-octadecenoate + H(+)</text>
        <dbReference type="Rhea" id="RHEA:38515"/>
        <dbReference type="ChEBI" id="CHEBI:15377"/>
        <dbReference type="ChEBI" id="CHEBI:15378"/>
        <dbReference type="ChEBI" id="CHEBI:30823"/>
        <dbReference type="ChEBI" id="CHEBI:52392"/>
        <dbReference type="ChEBI" id="CHEBI:75449"/>
    </reaction>
    <physiologicalReaction direction="left-to-right" evidence="26">
        <dbReference type="Rhea" id="RHEA:38516"/>
    </physiologicalReaction>
</comment>
<feature type="transmembrane region" description="Helical" evidence="34">
    <location>
        <begin position="68"/>
        <end position="88"/>
    </location>
</feature>
<evidence type="ECO:0000256" key="22">
    <source>
        <dbReference type="ARBA" id="ARBA00037872"/>
    </source>
</evidence>
<evidence type="ECO:0000256" key="21">
    <source>
        <dbReference type="ARBA" id="ARBA00026104"/>
    </source>
</evidence>
<feature type="transmembrane region" description="Helical" evidence="34">
    <location>
        <begin position="109"/>
        <end position="130"/>
    </location>
</feature>
<evidence type="ECO:0000313" key="37">
    <source>
        <dbReference type="Proteomes" id="UP000054116"/>
    </source>
</evidence>
<comment type="subunit">
    <text evidence="29">Interacts (via C-terminal) with CAMK2A; leading to the phosphorylation and inhibition of DAGLA enzymatic activity. Interacts (via PPXXF motif) with HOMER1 and HOMER2; this interaction is required for DAGLA membrane localization.</text>
</comment>
<evidence type="ECO:0000259" key="35">
    <source>
        <dbReference type="Pfam" id="PF01764"/>
    </source>
</evidence>